<feature type="chain" id="PRO_5032838286" description="histidine kinase" evidence="10">
    <location>
        <begin position="30"/>
        <end position="626"/>
    </location>
</feature>
<evidence type="ECO:0000256" key="5">
    <source>
        <dbReference type="ARBA" id="ARBA00022741"/>
    </source>
</evidence>
<comment type="caution">
    <text evidence="12">The sequence shown here is derived from an EMBL/GenBank/DDBJ whole genome shotgun (WGS) entry which is preliminary data.</text>
</comment>
<dbReference type="InterPro" id="IPR003594">
    <property type="entry name" value="HATPase_dom"/>
</dbReference>
<dbReference type="InterPro" id="IPR011712">
    <property type="entry name" value="Sig_transdc_His_kin_sub3_dim/P"/>
</dbReference>
<organism evidence="12 13">
    <name type="scientific">Mesonia hippocampi</name>
    <dbReference type="NCBI Taxonomy" id="1628250"/>
    <lineage>
        <taxon>Bacteria</taxon>
        <taxon>Pseudomonadati</taxon>
        <taxon>Bacteroidota</taxon>
        <taxon>Flavobacteriia</taxon>
        <taxon>Flavobacteriales</taxon>
        <taxon>Flavobacteriaceae</taxon>
        <taxon>Mesonia</taxon>
    </lineage>
</organism>
<evidence type="ECO:0000256" key="1">
    <source>
        <dbReference type="ARBA" id="ARBA00000085"/>
    </source>
</evidence>
<evidence type="ECO:0000259" key="11">
    <source>
        <dbReference type="PROSITE" id="PS50109"/>
    </source>
</evidence>
<dbReference type="SMART" id="SM00387">
    <property type="entry name" value="HATPase_c"/>
    <property type="match status" value="1"/>
</dbReference>
<evidence type="ECO:0000313" key="12">
    <source>
        <dbReference type="EMBL" id="MBB4117957.1"/>
    </source>
</evidence>
<evidence type="ECO:0000256" key="4">
    <source>
        <dbReference type="ARBA" id="ARBA00022679"/>
    </source>
</evidence>
<dbReference type="AlphaFoldDB" id="A0A840ESP5"/>
<dbReference type="SUPFAM" id="SSF48452">
    <property type="entry name" value="TPR-like"/>
    <property type="match status" value="1"/>
</dbReference>
<reference evidence="12 13" key="1">
    <citation type="submission" date="2020-08" db="EMBL/GenBank/DDBJ databases">
        <title>Genomic Encyclopedia of Type Strains, Phase IV (KMG-IV): sequencing the most valuable type-strain genomes for metagenomic binning, comparative biology and taxonomic classification.</title>
        <authorList>
            <person name="Goeker M."/>
        </authorList>
    </citation>
    <scope>NUCLEOTIDE SEQUENCE [LARGE SCALE GENOMIC DNA]</scope>
    <source>
        <strain evidence="12 13">DSM 29568</strain>
    </source>
</reference>
<dbReference type="GO" id="GO:0005524">
    <property type="term" value="F:ATP binding"/>
    <property type="evidence" value="ECO:0007669"/>
    <property type="project" value="UniProtKB-KW"/>
</dbReference>
<dbReference type="PANTHER" id="PTHR24421:SF10">
    <property type="entry name" value="NITRATE_NITRITE SENSOR PROTEIN NARQ"/>
    <property type="match status" value="1"/>
</dbReference>
<dbReference type="EMBL" id="JACIFO010000001">
    <property type="protein sequence ID" value="MBB4117957.1"/>
    <property type="molecule type" value="Genomic_DNA"/>
</dbReference>
<dbReference type="GO" id="GO:0000155">
    <property type="term" value="F:phosphorelay sensor kinase activity"/>
    <property type="evidence" value="ECO:0007669"/>
    <property type="project" value="InterPro"/>
</dbReference>
<feature type="signal peptide" evidence="10">
    <location>
        <begin position="1"/>
        <end position="29"/>
    </location>
</feature>
<keyword evidence="3" id="KW-0597">Phosphoprotein</keyword>
<comment type="catalytic activity">
    <reaction evidence="1">
        <text>ATP + protein L-histidine = ADP + protein N-phospho-L-histidine.</text>
        <dbReference type="EC" id="2.7.13.3"/>
    </reaction>
</comment>
<evidence type="ECO:0000256" key="9">
    <source>
        <dbReference type="SAM" id="Phobius"/>
    </source>
</evidence>
<evidence type="ECO:0000256" key="8">
    <source>
        <dbReference type="ARBA" id="ARBA00023012"/>
    </source>
</evidence>
<keyword evidence="9" id="KW-0812">Transmembrane</keyword>
<feature type="domain" description="Histidine kinase" evidence="11">
    <location>
        <begin position="440"/>
        <end position="626"/>
    </location>
</feature>
<keyword evidence="6 12" id="KW-0418">Kinase</keyword>
<dbReference type="Pfam" id="PF07730">
    <property type="entry name" value="HisKA_3"/>
    <property type="match status" value="1"/>
</dbReference>
<keyword evidence="9" id="KW-1133">Transmembrane helix</keyword>
<dbReference type="Pfam" id="PF02518">
    <property type="entry name" value="HATPase_c"/>
    <property type="match status" value="1"/>
</dbReference>
<dbReference type="EC" id="2.7.13.3" evidence="2"/>
<keyword evidence="8" id="KW-0902">Two-component regulatory system</keyword>
<keyword evidence="4" id="KW-0808">Transferase</keyword>
<dbReference type="InterPro" id="IPR011990">
    <property type="entry name" value="TPR-like_helical_dom_sf"/>
</dbReference>
<evidence type="ECO:0000256" key="10">
    <source>
        <dbReference type="SAM" id="SignalP"/>
    </source>
</evidence>
<dbReference type="RefSeq" id="WP_183475604.1">
    <property type="nucleotide sequence ID" value="NZ_JACIFO010000001.1"/>
</dbReference>
<dbReference type="Gene3D" id="1.20.5.1930">
    <property type="match status" value="1"/>
</dbReference>
<dbReference type="PROSITE" id="PS50109">
    <property type="entry name" value="HIS_KIN"/>
    <property type="match status" value="1"/>
</dbReference>
<feature type="transmembrane region" description="Helical" evidence="9">
    <location>
        <begin position="373"/>
        <end position="394"/>
    </location>
</feature>
<dbReference type="InterPro" id="IPR050482">
    <property type="entry name" value="Sensor_HK_TwoCompSys"/>
</dbReference>
<accession>A0A840ESP5</accession>
<evidence type="ECO:0000313" key="13">
    <source>
        <dbReference type="Proteomes" id="UP000553034"/>
    </source>
</evidence>
<keyword evidence="13" id="KW-1185">Reference proteome</keyword>
<evidence type="ECO:0000256" key="7">
    <source>
        <dbReference type="ARBA" id="ARBA00022840"/>
    </source>
</evidence>
<dbReference type="PANTHER" id="PTHR24421">
    <property type="entry name" value="NITRATE/NITRITE SENSOR PROTEIN NARX-RELATED"/>
    <property type="match status" value="1"/>
</dbReference>
<keyword evidence="9" id="KW-0472">Membrane</keyword>
<name>A0A840ESP5_9FLAO</name>
<dbReference type="Gene3D" id="1.25.40.10">
    <property type="entry name" value="Tetratricopeptide repeat domain"/>
    <property type="match status" value="1"/>
</dbReference>
<keyword evidence="7" id="KW-0067">ATP-binding</keyword>
<dbReference type="GO" id="GO:0016020">
    <property type="term" value="C:membrane"/>
    <property type="evidence" value="ECO:0007669"/>
    <property type="project" value="InterPro"/>
</dbReference>
<sequence>MNKVIKQLKKLNRLLLVVSLFFTATFPVASQSDVLFQQFKAFGVNPAIPNDTLFIKLKQAEDFPSKYKRTLDIIKFHEAKGTIDSIIFYGNKLYVEAINAPHKNNDAYLAEPCYIIGKGKLEKGLFDEALKWFFKGIDYTDKHFETDDYVRNRIGIGSVKAVRGNTNEGKKIIEECIANTKNDTLKNIAITELAVIHYSEGDFSASKQLFNKAQAYFKQVNLKKESLQNSLWLGSIYYKEGDLDQALTTCYHVFNEALTLEYFTLYAKGGSVIGNIYLAEKDFENAKKILSTVHINSIQWGNFEIERQAVLKLQEAYAKTGDYKNAYALMTQLNRVNNEILVSQNKQQVNELEFQYKTAEQAQEIAWQKAQKFYILIGFVIVLVPVLALLYMYYQKLQTQSKLTKTLEKVSQQKIAALLKDQELQLVTASLKGQNIERKRIAQELHDSIGGNLATIKLQLSNMHKINKENLIQQIDDTYVQVRELSHNLMPNKFKNTAFTSILSEYIARASQSSQEEITLQLYPKGKLNKIDEHIKIEIYKVIQELLTNALKHAKASQIDIQLSLFNNNIKLLFEDDGKGFEIDKIKLGLGFQNLKDRLKKMDGNLCINSSPNRGTVIDIDIPLTK</sequence>
<dbReference type="Gene3D" id="3.30.565.10">
    <property type="entry name" value="Histidine kinase-like ATPase, C-terminal domain"/>
    <property type="match status" value="1"/>
</dbReference>
<proteinExistence type="predicted"/>
<keyword evidence="10" id="KW-0732">Signal</keyword>
<dbReference type="InterPro" id="IPR005467">
    <property type="entry name" value="His_kinase_dom"/>
</dbReference>
<dbReference type="CDD" id="cd16917">
    <property type="entry name" value="HATPase_UhpB-NarQ-NarX-like"/>
    <property type="match status" value="1"/>
</dbReference>
<dbReference type="GO" id="GO:0046983">
    <property type="term" value="F:protein dimerization activity"/>
    <property type="evidence" value="ECO:0007669"/>
    <property type="project" value="InterPro"/>
</dbReference>
<keyword evidence="5" id="KW-0547">Nucleotide-binding</keyword>
<evidence type="ECO:0000256" key="2">
    <source>
        <dbReference type="ARBA" id="ARBA00012438"/>
    </source>
</evidence>
<evidence type="ECO:0000256" key="3">
    <source>
        <dbReference type="ARBA" id="ARBA00022553"/>
    </source>
</evidence>
<dbReference type="Proteomes" id="UP000553034">
    <property type="component" value="Unassembled WGS sequence"/>
</dbReference>
<protein>
    <recommendedName>
        <fullName evidence="2">histidine kinase</fullName>
        <ecNumber evidence="2">2.7.13.3</ecNumber>
    </recommendedName>
</protein>
<evidence type="ECO:0000256" key="6">
    <source>
        <dbReference type="ARBA" id="ARBA00022777"/>
    </source>
</evidence>
<gene>
    <name evidence="12" type="ORF">GGR32_000229</name>
</gene>
<dbReference type="SUPFAM" id="SSF55874">
    <property type="entry name" value="ATPase domain of HSP90 chaperone/DNA topoisomerase II/histidine kinase"/>
    <property type="match status" value="1"/>
</dbReference>
<dbReference type="InterPro" id="IPR036890">
    <property type="entry name" value="HATPase_C_sf"/>
</dbReference>